<dbReference type="Pfam" id="PF07610">
    <property type="entry name" value="DUF1573"/>
    <property type="match status" value="1"/>
</dbReference>
<gene>
    <name evidence="1" type="ORF">SAMN06265350_1121</name>
</gene>
<dbReference type="Proteomes" id="UP000315971">
    <property type="component" value="Unassembled WGS sequence"/>
</dbReference>
<evidence type="ECO:0008006" key="3">
    <source>
        <dbReference type="Google" id="ProtNLM"/>
    </source>
</evidence>
<dbReference type="InterPro" id="IPR011467">
    <property type="entry name" value="DUF1573"/>
</dbReference>
<dbReference type="InterPro" id="IPR013783">
    <property type="entry name" value="Ig-like_fold"/>
</dbReference>
<accession>A0A521E6P7</accession>
<dbReference type="Gene3D" id="2.60.40.10">
    <property type="entry name" value="Immunoglobulins"/>
    <property type="match status" value="1"/>
</dbReference>
<evidence type="ECO:0000313" key="2">
    <source>
        <dbReference type="Proteomes" id="UP000315971"/>
    </source>
</evidence>
<dbReference type="PANTHER" id="PTHR37833">
    <property type="entry name" value="LIPOPROTEIN-RELATED"/>
    <property type="match status" value="1"/>
</dbReference>
<keyword evidence="2" id="KW-1185">Reference proteome</keyword>
<proteinExistence type="predicted"/>
<organism evidence="1 2">
    <name type="scientific">Solitalea koreensis</name>
    <dbReference type="NCBI Taxonomy" id="543615"/>
    <lineage>
        <taxon>Bacteria</taxon>
        <taxon>Pseudomonadati</taxon>
        <taxon>Bacteroidota</taxon>
        <taxon>Sphingobacteriia</taxon>
        <taxon>Sphingobacteriales</taxon>
        <taxon>Sphingobacteriaceae</taxon>
        <taxon>Solitalea</taxon>
    </lineage>
</organism>
<protein>
    <recommendedName>
        <fullName evidence="3">DUF1573 domain-containing protein</fullName>
    </recommendedName>
</protein>
<sequence length="205" mass="23422">MGKITKALNQFLNQILQVKLAEFKNIYKSTWIRDSLLNNIKSESYFYNNYLISKYFVNTKDTIRAISFAKKALTAKNELDAFLYTPLRSELNFIINKNYKISDEPYIAVNKTICDLGVVKPNEQVEAAFSIINKGKKPLIIKNIIASCECTLVNWERKPIPSGATSFIKAKLKIKKAGLFNKNLYVFSNAYNNTPLILSLKARSF</sequence>
<dbReference type="PANTHER" id="PTHR37833:SF1">
    <property type="entry name" value="SIGNAL PEPTIDE PROTEIN"/>
    <property type="match status" value="1"/>
</dbReference>
<dbReference type="AlphaFoldDB" id="A0A521E6P7"/>
<reference evidence="1 2" key="1">
    <citation type="submission" date="2017-05" db="EMBL/GenBank/DDBJ databases">
        <authorList>
            <person name="Varghese N."/>
            <person name="Submissions S."/>
        </authorList>
    </citation>
    <scope>NUCLEOTIDE SEQUENCE [LARGE SCALE GENOMIC DNA]</scope>
    <source>
        <strain evidence="1 2">DSM 21342</strain>
    </source>
</reference>
<name>A0A521E6P7_9SPHI</name>
<dbReference type="EMBL" id="FXSZ01000012">
    <property type="protein sequence ID" value="SMO79565.1"/>
    <property type="molecule type" value="Genomic_DNA"/>
</dbReference>
<evidence type="ECO:0000313" key="1">
    <source>
        <dbReference type="EMBL" id="SMO79565.1"/>
    </source>
</evidence>